<accession>A0A2M7V8S2</accession>
<organism evidence="8 9">
    <name type="scientific">Candidatus Magasanikbacteria bacterium CG_4_10_14_0_2_um_filter_37_12</name>
    <dbReference type="NCBI Taxonomy" id="1974637"/>
    <lineage>
        <taxon>Bacteria</taxon>
        <taxon>Candidatus Magasanikiibacteriota</taxon>
    </lineage>
</organism>
<dbReference type="EC" id="2.5.1.78" evidence="3 7"/>
<dbReference type="InterPro" id="IPR002180">
    <property type="entry name" value="LS/RS"/>
</dbReference>
<evidence type="ECO:0000313" key="8">
    <source>
        <dbReference type="EMBL" id="PIZ95185.1"/>
    </source>
</evidence>
<evidence type="ECO:0000256" key="5">
    <source>
        <dbReference type="ARBA" id="ARBA00022679"/>
    </source>
</evidence>
<dbReference type="HAMAP" id="MF_00178">
    <property type="entry name" value="Lumazine_synth"/>
    <property type="match status" value="1"/>
</dbReference>
<keyword evidence="5 7" id="KW-0808">Transferase</keyword>
<comment type="catalytic activity">
    <reaction evidence="6 7">
        <text>(2S)-2-hydroxy-3-oxobutyl phosphate + 5-amino-6-(D-ribitylamino)uracil = 6,7-dimethyl-8-(1-D-ribityl)lumazine + phosphate + 2 H2O + H(+)</text>
        <dbReference type="Rhea" id="RHEA:26152"/>
        <dbReference type="ChEBI" id="CHEBI:15377"/>
        <dbReference type="ChEBI" id="CHEBI:15378"/>
        <dbReference type="ChEBI" id="CHEBI:15934"/>
        <dbReference type="ChEBI" id="CHEBI:43474"/>
        <dbReference type="ChEBI" id="CHEBI:58201"/>
        <dbReference type="ChEBI" id="CHEBI:58830"/>
        <dbReference type="EC" id="2.5.1.78"/>
    </reaction>
</comment>
<evidence type="ECO:0000256" key="6">
    <source>
        <dbReference type="ARBA" id="ARBA00048785"/>
    </source>
</evidence>
<sequence length="153" mass="17127">MSKGIVFDKLDGSSFRIGIVVSRWNNHITDALLGRCKEALFETGVEEKNISVYQVPGAFEIPFVVSKLIREKNIDVIICLGSLIKGETMHFEYIADSVTKAIMRLNIDNDIPIIYGVLTCLTEQQAIDRSSESKNSGYEWGKAAIEMAKMLKH</sequence>
<dbReference type="PANTHER" id="PTHR21058:SF0">
    <property type="entry name" value="6,7-DIMETHYL-8-RIBITYLLUMAZINE SYNTHASE"/>
    <property type="match status" value="1"/>
</dbReference>
<dbReference type="Gene3D" id="3.40.50.960">
    <property type="entry name" value="Lumazine/riboflavin synthase"/>
    <property type="match status" value="1"/>
</dbReference>
<comment type="similarity">
    <text evidence="2 7">Belongs to the DMRL synthase family.</text>
</comment>
<dbReference type="Pfam" id="PF00885">
    <property type="entry name" value="DMRL_synthase"/>
    <property type="match status" value="1"/>
</dbReference>
<dbReference type="NCBIfam" id="TIGR00114">
    <property type="entry name" value="lumazine-synth"/>
    <property type="match status" value="1"/>
</dbReference>
<dbReference type="InterPro" id="IPR034964">
    <property type="entry name" value="LS"/>
</dbReference>
<feature type="binding site" evidence="7">
    <location>
        <begin position="82"/>
        <end position="84"/>
    </location>
    <ligand>
        <name>5-amino-6-(D-ribitylamino)uracil</name>
        <dbReference type="ChEBI" id="CHEBI:15934"/>
    </ligand>
</feature>
<dbReference type="AlphaFoldDB" id="A0A2M7V8S2"/>
<feature type="active site" description="Proton donor" evidence="7">
    <location>
        <position position="90"/>
    </location>
</feature>
<evidence type="ECO:0000256" key="1">
    <source>
        <dbReference type="ARBA" id="ARBA00004917"/>
    </source>
</evidence>
<evidence type="ECO:0000256" key="7">
    <source>
        <dbReference type="HAMAP-Rule" id="MF_00178"/>
    </source>
</evidence>
<gene>
    <name evidence="7" type="primary">ribH</name>
    <name evidence="8" type="ORF">COX81_01415</name>
</gene>
<comment type="function">
    <text evidence="7">Catalyzes the formation of 6,7-dimethyl-8-ribityllumazine by condensation of 5-amino-6-(D-ribitylamino)uracil with 3,4-dihydroxy-2-butanone 4-phosphate. This is the penultimate step in the biosynthesis of riboflavin.</text>
</comment>
<comment type="pathway">
    <text evidence="1 7">Cofactor biosynthesis; riboflavin biosynthesis; riboflavin from 2-hydroxy-3-oxobutyl phosphate and 5-amino-6-(D-ribitylamino)uracil: step 1/2.</text>
</comment>
<dbReference type="GO" id="GO:0000906">
    <property type="term" value="F:6,7-dimethyl-8-ribityllumazine synthase activity"/>
    <property type="evidence" value="ECO:0007669"/>
    <property type="project" value="UniProtKB-UniRule"/>
</dbReference>
<feature type="binding site" evidence="7">
    <location>
        <position position="24"/>
    </location>
    <ligand>
        <name>5-amino-6-(D-ribitylamino)uracil</name>
        <dbReference type="ChEBI" id="CHEBI:15934"/>
    </ligand>
</feature>
<evidence type="ECO:0000256" key="3">
    <source>
        <dbReference type="ARBA" id="ARBA00012664"/>
    </source>
</evidence>
<feature type="binding site" evidence="7">
    <location>
        <position position="115"/>
    </location>
    <ligand>
        <name>5-amino-6-(D-ribitylamino)uracil</name>
        <dbReference type="ChEBI" id="CHEBI:15934"/>
    </ligand>
</feature>
<evidence type="ECO:0000313" key="9">
    <source>
        <dbReference type="Proteomes" id="UP000228568"/>
    </source>
</evidence>
<dbReference type="SUPFAM" id="SSF52121">
    <property type="entry name" value="Lumazine synthase"/>
    <property type="match status" value="1"/>
</dbReference>
<dbReference type="CDD" id="cd09209">
    <property type="entry name" value="Lumazine_synthase-I"/>
    <property type="match status" value="1"/>
</dbReference>
<evidence type="ECO:0000256" key="2">
    <source>
        <dbReference type="ARBA" id="ARBA00007424"/>
    </source>
</evidence>
<dbReference type="PANTHER" id="PTHR21058">
    <property type="entry name" value="6,7-DIMETHYL-8-RIBITYLLUMAZINE SYNTHASE DMRL SYNTHASE LUMAZINE SYNTHASE"/>
    <property type="match status" value="1"/>
</dbReference>
<feature type="binding site" evidence="7">
    <location>
        <begin position="58"/>
        <end position="60"/>
    </location>
    <ligand>
        <name>5-amino-6-(D-ribitylamino)uracil</name>
        <dbReference type="ChEBI" id="CHEBI:15934"/>
    </ligand>
</feature>
<dbReference type="GO" id="GO:0009231">
    <property type="term" value="P:riboflavin biosynthetic process"/>
    <property type="evidence" value="ECO:0007669"/>
    <property type="project" value="UniProtKB-UniRule"/>
</dbReference>
<dbReference type="EMBL" id="PFPK01000018">
    <property type="protein sequence ID" value="PIZ95185.1"/>
    <property type="molecule type" value="Genomic_DNA"/>
</dbReference>
<comment type="caution">
    <text evidence="8">The sequence shown here is derived from an EMBL/GenBank/DDBJ whole genome shotgun (WGS) entry which is preliminary data.</text>
</comment>
<reference evidence="9" key="1">
    <citation type="submission" date="2017-09" db="EMBL/GenBank/DDBJ databases">
        <title>Depth-based differentiation of microbial function through sediment-hosted aquifers and enrichment of novel symbionts in the deep terrestrial subsurface.</title>
        <authorList>
            <person name="Probst A.J."/>
            <person name="Ladd B."/>
            <person name="Jarett J.K."/>
            <person name="Geller-Mcgrath D.E."/>
            <person name="Sieber C.M.K."/>
            <person name="Emerson J.B."/>
            <person name="Anantharaman K."/>
            <person name="Thomas B.C."/>
            <person name="Malmstrom R."/>
            <person name="Stieglmeier M."/>
            <person name="Klingl A."/>
            <person name="Woyke T."/>
            <person name="Ryan C.M."/>
            <person name="Banfield J.F."/>
        </authorList>
    </citation>
    <scope>NUCLEOTIDE SEQUENCE [LARGE SCALE GENOMIC DNA]</scope>
</reference>
<dbReference type="Proteomes" id="UP000228568">
    <property type="component" value="Unassembled WGS sequence"/>
</dbReference>
<proteinExistence type="inferred from homology"/>
<dbReference type="InterPro" id="IPR036467">
    <property type="entry name" value="LS/RS_sf"/>
</dbReference>
<dbReference type="GO" id="GO:0009349">
    <property type="term" value="C:riboflavin synthase complex"/>
    <property type="evidence" value="ECO:0007669"/>
    <property type="project" value="UniProtKB-UniRule"/>
</dbReference>
<keyword evidence="4 7" id="KW-0686">Riboflavin biosynthesis</keyword>
<feature type="binding site" evidence="7">
    <location>
        <begin position="87"/>
        <end position="88"/>
    </location>
    <ligand>
        <name>(2S)-2-hydroxy-3-oxobutyl phosphate</name>
        <dbReference type="ChEBI" id="CHEBI:58830"/>
    </ligand>
</feature>
<protein>
    <recommendedName>
        <fullName evidence="3 7">6,7-dimethyl-8-ribityllumazine synthase</fullName>
        <shortName evidence="7">DMRL synthase</shortName>
        <shortName evidence="7">LS</shortName>
        <shortName evidence="7">Lumazine synthase</shortName>
        <ecNumber evidence="3 7">2.5.1.78</ecNumber>
    </recommendedName>
</protein>
<feature type="binding site" evidence="7">
    <location>
        <position position="129"/>
    </location>
    <ligand>
        <name>(2S)-2-hydroxy-3-oxobutyl phosphate</name>
        <dbReference type="ChEBI" id="CHEBI:58830"/>
    </ligand>
</feature>
<evidence type="ECO:0000256" key="4">
    <source>
        <dbReference type="ARBA" id="ARBA00022619"/>
    </source>
</evidence>
<name>A0A2M7V8S2_9BACT</name>
<dbReference type="UniPathway" id="UPA00275">
    <property type="reaction ID" value="UER00404"/>
</dbReference>